<dbReference type="AlphaFoldDB" id="A0A511ZAD0"/>
<dbReference type="Proteomes" id="UP000321901">
    <property type="component" value="Unassembled WGS sequence"/>
</dbReference>
<sequence>MVKIRTWSIRNSLHEIENRAAFLERLSVLLREGYTFHDGLVVLLPHHTKHYVELIEQTESDFKKGHGTTAVLQRLGFSSSTLLPVIVSEIDGRLAEALKGIAERLKRTDERKKKLRNLLLYPIVLFTFMGILLVVFRNYFLPNLQTLAIARNEEATGFVNLLPIIVSKIPDVMLGIGTFSILIAVIGVFVFSKLSPTKKIRFSLRIPIAGQFFSKMKTRDFAGEIGSLLHSGLSMQDALEVLVEQNVDPIMSEIAKEVKEHVVYGESFDHAIDMTDGLREDLSAYAKHGSDTGHLAKELIIYSENLQELIEEEIGKWLAVLQPVLFTILAICILSAYLALLLPVYGMFDTL</sequence>
<keyword evidence="10" id="KW-1185">Reference proteome</keyword>
<dbReference type="Gene3D" id="1.20.81.30">
    <property type="entry name" value="Type II secretion system (T2SS), domain F"/>
    <property type="match status" value="2"/>
</dbReference>
<keyword evidence="5 7" id="KW-1133">Transmembrane helix</keyword>
<keyword evidence="4 7" id="KW-0812">Transmembrane</keyword>
<dbReference type="PANTHER" id="PTHR30012">
    <property type="entry name" value="GENERAL SECRETION PATHWAY PROTEIN"/>
    <property type="match status" value="1"/>
</dbReference>
<feature type="domain" description="Type II secretion system protein GspF" evidence="8">
    <location>
        <begin position="22"/>
        <end position="142"/>
    </location>
</feature>
<dbReference type="Pfam" id="PF00482">
    <property type="entry name" value="T2SSF"/>
    <property type="match status" value="2"/>
</dbReference>
<evidence type="ECO:0000256" key="5">
    <source>
        <dbReference type="ARBA" id="ARBA00022989"/>
    </source>
</evidence>
<evidence type="ECO:0000256" key="7">
    <source>
        <dbReference type="SAM" id="Phobius"/>
    </source>
</evidence>
<dbReference type="InterPro" id="IPR018076">
    <property type="entry name" value="T2SS_GspF_dom"/>
</dbReference>
<dbReference type="GO" id="GO:0005886">
    <property type="term" value="C:plasma membrane"/>
    <property type="evidence" value="ECO:0007669"/>
    <property type="project" value="UniProtKB-SubCell"/>
</dbReference>
<dbReference type="NCBIfam" id="NF041012">
    <property type="entry name" value="T4P_ComGB"/>
    <property type="match status" value="1"/>
</dbReference>
<proteinExistence type="inferred from homology"/>
<feature type="domain" description="Type II secretion system protein GspF" evidence="8">
    <location>
        <begin position="221"/>
        <end position="343"/>
    </location>
</feature>
<dbReference type="InterPro" id="IPR047692">
    <property type="entry name" value="T4P_ComGB"/>
</dbReference>
<evidence type="ECO:0000256" key="3">
    <source>
        <dbReference type="ARBA" id="ARBA00022475"/>
    </source>
</evidence>
<feature type="transmembrane region" description="Helical" evidence="7">
    <location>
        <begin position="172"/>
        <end position="191"/>
    </location>
</feature>
<evidence type="ECO:0000256" key="4">
    <source>
        <dbReference type="ARBA" id="ARBA00022692"/>
    </source>
</evidence>
<dbReference type="OrthoDB" id="1638902at2"/>
<gene>
    <name evidence="9" type="primary">comGB</name>
    <name evidence="9" type="ORF">SLU01_27040</name>
</gene>
<evidence type="ECO:0000256" key="1">
    <source>
        <dbReference type="ARBA" id="ARBA00004651"/>
    </source>
</evidence>
<evidence type="ECO:0000256" key="2">
    <source>
        <dbReference type="ARBA" id="ARBA00005745"/>
    </source>
</evidence>
<organism evidence="9 10">
    <name type="scientific">Sporosarcina luteola</name>
    <dbReference type="NCBI Taxonomy" id="582850"/>
    <lineage>
        <taxon>Bacteria</taxon>
        <taxon>Bacillati</taxon>
        <taxon>Bacillota</taxon>
        <taxon>Bacilli</taxon>
        <taxon>Bacillales</taxon>
        <taxon>Caryophanaceae</taxon>
        <taxon>Sporosarcina</taxon>
    </lineage>
</organism>
<reference evidence="9 10" key="1">
    <citation type="submission" date="2019-07" db="EMBL/GenBank/DDBJ databases">
        <title>Whole genome shotgun sequence of Sporosarcina luteola NBRC 105378.</title>
        <authorList>
            <person name="Hosoyama A."/>
            <person name="Uohara A."/>
            <person name="Ohji S."/>
            <person name="Ichikawa N."/>
        </authorList>
    </citation>
    <scope>NUCLEOTIDE SEQUENCE [LARGE SCALE GENOMIC DNA]</scope>
    <source>
        <strain evidence="9 10">NBRC 105378</strain>
    </source>
</reference>
<comment type="subcellular location">
    <subcellularLocation>
        <location evidence="1">Cell membrane</location>
        <topology evidence="1">Multi-pass membrane protein</topology>
    </subcellularLocation>
</comment>
<name>A0A511ZAD0_9BACL</name>
<dbReference type="PANTHER" id="PTHR30012:SF0">
    <property type="entry name" value="TYPE II SECRETION SYSTEM PROTEIN F-RELATED"/>
    <property type="match status" value="1"/>
</dbReference>
<evidence type="ECO:0000259" key="8">
    <source>
        <dbReference type="Pfam" id="PF00482"/>
    </source>
</evidence>
<keyword evidence="6 7" id="KW-0472">Membrane</keyword>
<comment type="caution">
    <text evidence="9">The sequence shown here is derived from an EMBL/GenBank/DDBJ whole genome shotgun (WGS) entry which is preliminary data.</text>
</comment>
<dbReference type="InterPro" id="IPR003004">
    <property type="entry name" value="GspF/PilC"/>
</dbReference>
<dbReference type="InterPro" id="IPR042094">
    <property type="entry name" value="T2SS_GspF_sf"/>
</dbReference>
<accession>A0A511ZAD0</accession>
<evidence type="ECO:0000313" key="10">
    <source>
        <dbReference type="Proteomes" id="UP000321901"/>
    </source>
</evidence>
<feature type="transmembrane region" description="Helical" evidence="7">
    <location>
        <begin position="324"/>
        <end position="348"/>
    </location>
</feature>
<keyword evidence="3" id="KW-1003">Cell membrane</keyword>
<dbReference type="PRINTS" id="PR00812">
    <property type="entry name" value="BCTERIALGSPF"/>
</dbReference>
<feature type="transmembrane region" description="Helical" evidence="7">
    <location>
        <begin position="118"/>
        <end position="136"/>
    </location>
</feature>
<comment type="similarity">
    <text evidence="2">Belongs to the GSP F family.</text>
</comment>
<dbReference type="RefSeq" id="WP_147059201.1">
    <property type="nucleotide sequence ID" value="NZ_BJYL01000036.1"/>
</dbReference>
<dbReference type="EMBL" id="BJYL01000036">
    <property type="protein sequence ID" value="GEN84392.1"/>
    <property type="molecule type" value="Genomic_DNA"/>
</dbReference>
<evidence type="ECO:0000256" key="6">
    <source>
        <dbReference type="ARBA" id="ARBA00023136"/>
    </source>
</evidence>
<evidence type="ECO:0000313" key="9">
    <source>
        <dbReference type="EMBL" id="GEN84392.1"/>
    </source>
</evidence>
<protein>
    <submittedName>
        <fullName evidence="9">Competence protein ComG</fullName>
    </submittedName>
</protein>